<dbReference type="GO" id="GO:0009986">
    <property type="term" value="C:cell surface"/>
    <property type="evidence" value="ECO:0007669"/>
    <property type="project" value="UniProtKB-SubCell"/>
</dbReference>
<comment type="subcellular location">
    <subcellularLocation>
        <location evidence="1">Cell surface</location>
    </subcellularLocation>
</comment>
<dbReference type="InterPro" id="IPR037524">
    <property type="entry name" value="PA14/GLEYA"/>
</dbReference>
<dbReference type="PANTHER" id="PTHR31492">
    <property type="entry name" value="M CELL-TYPE AGGLUTINATION PROTEIN MAM3-RELATED"/>
    <property type="match status" value="1"/>
</dbReference>
<evidence type="ECO:0000256" key="3">
    <source>
        <dbReference type="SAM" id="SignalP"/>
    </source>
</evidence>
<dbReference type="InterPro" id="IPR051905">
    <property type="entry name" value="S_pombe_Mam3/Map4"/>
</dbReference>
<comment type="caution">
    <text evidence="5">The sequence shown here is derived from an EMBL/GenBank/DDBJ whole genome shotgun (WGS) entry which is preliminary data.</text>
</comment>
<name>A0AAV9VYX3_9PEZI</name>
<accession>A0AAV9VYX3</accession>
<gene>
    <name evidence="5" type="ORF">TWF481_011645</name>
</gene>
<evidence type="ECO:0000259" key="4">
    <source>
        <dbReference type="PROSITE" id="PS51820"/>
    </source>
</evidence>
<evidence type="ECO:0000313" key="6">
    <source>
        <dbReference type="Proteomes" id="UP001370758"/>
    </source>
</evidence>
<evidence type="ECO:0000313" key="5">
    <source>
        <dbReference type="EMBL" id="KAK6499076.1"/>
    </source>
</evidence>
<dbReference type="Gene3D" id="2.60.120.1560">
    <property type="match status" value="1"/>
</dbReference>
<dbReference type="AlphaFoldDB" id="A0AAV9VYX3"/>
<evidence type="ECO:0000256" key="2">
    <source>
        <dbReference type="SAM" id="MobiDB-lite"/>
    </source>
</evidence>
<dbReference type="PROSITE" id="PS51820">
    <property type="entry name" value="PA14"/>
    <property type="match status" value="1"/>
</dbReference>
<dbReference type="PANTHER" id="PTHR31492:SF14">
    <property type="entry name" value="M CELL-TYPE AGGLUTINATION PROTEIN MAM3-RELATED"/>
    <property type="match status" value="1"/>
</dbReference>
<keyword evidence="6" id="KW-1185">Reference proteome</keyword>
<feature type="domain" description="PA14" evidence="4">
    <location>
        <begin position="275"/>
        <end position="425"/>
    </location>
</feature>
<feature type="chain" id="PRO_5043788036" description="PA14 domain-containing protein" evidence="3">
    <location>
        <begin position="22"/>
        <end position="451"/>
    </location>
</feature>
<dbReference type="Proteomes" id="UP001370758">
    <property type="component" value="Unassembled WGS sequence"/>
</dbReference>
<dbReference type="EMBL" id="JAVHJL010000008">
    <property type="protein sequence ID" value="KAK6499076.1"/>
    <property type="molecule type" value="Genomic_DNA"/>
</dbReference>
<feature type="region of interest" description="Disordered" evidence="2">
    <location>
        <begin position="196"/>
        <end position="224"/>
    </location>
</feature>
<sequence length="451" mass="48408">MHLSRLLPGFLLALAATGASASLIHPENRRELEERNYCPPAYTITKYSTKTTINTSTKTSTKTITKTSTYTKTVTVSKTKTLPATTITKTLPIKTITQTGPTQTVTKTLPVVTSTVTNTETPPTETVTNTETLPADTVTNTETLPAETVTNTETLPAETVTATLPAETVTATLPAETVIETPPTKTLTETATLPAETVTETPPAETVTKTETATETPPPETITETVTNTENLPAETVTATTTIIIKPSDVPDTSCNNGGLDVAIYDCPYREGSGFGIADVDYTYFKTKTPYNTTVTDILGIETAVNGTSPHDFIVHDTAANTYAISYRSFIYAPKTGVYKFSIPYVDNLLGMWIGDKALSGWSNSNADADPHLGVGSGTATFERSFTAGEYVPFRMMWLNTGGPGGYDFDVTDPAGDEVYVQNRVASLLWVRTSCDPSITLPQFPPYGNEP</sequence>
<organism evidence="5 6">
    <name type="scientific">Arthrobotrys musiformis</name>
    <dbReference type="NCBI Taxonomy" id="47236"/>
    <lineage>
        <taxon>Eukaryota</taxon>
        <taxon>Fungi</taxon>
        <taxon>Dikarya</taxon>
        <taxon>Ascomycota</taxon>
        <taxon>Pezizomycotina</taxon>
        <taxon>Orbiliomycetes</taxon>
        <taxon>Orbiliales</taxon>
        <taxon>Orbiliaceae</taxon>
        <taxon>Arthrobotrys</taxon>
    </lineage>
</organism>
<evidence type="ECO:0000256" key="1">
    <source>
        <dbReference type="ARBA" id="ARBA00004241"/>
    </source>
</evidence>
<protein>
    <recommendedName>
        <fullName evidence="4">PA14 domain-containing protein</fullName>
    </recommendedName>
</protein>
<reference evidence="5 6" key="1">
    <citation type="submission" date="2023-08" db="EMBL/GenBank/DDBJ databases">
        <authorList>
            <person name="Palmer J.M."/>
        </authorList>
    </citation>
    <scope>NUCLEOTIDE SEQUENCE [LARGE SCALE GENOMIC DNA]</scope>
    <source>
        <strain evidence="5 6">TWF481</strain>
    </source>
</reference>
<dbReference type="Pfam" id="PF10528">
    <property type="entry name" value="GLEYA"/>
    <property type="match status" value="1"/>
</dbReference>
<keyword evidence="3" id="KW-0732">Signal</keyword>
<dbReference type="InterPro" id="IPR018871">
    <property type="entry name" value="GLEYA_adhesin_domain"/>
</dbReference>
<feature type="signal peptide" evidence="3">
    <location>
        <begin position="1"/>
        <end position="21"/>
    </location>
</feature>
<proteinExistence type="predicted"/>